<dbReference type="Proteomes" id="UP000278222">
    <property type="component" value="Unassembled WGS sequence"/>
</dbReference>
<protein>
    <submittedName>
        <fullName evidence="3">Gamma-glutamylputrescine oxidase</fullName>
    </submittedName>
</protein>
<sequence length="433" mass="46355">MTEPQYVDSFYARTRADDRRWPALIGDAEADTCIVGGGLAGLNLALELAERGRRVVLLEAQRVGWGASGRNGGFVGAGYSLGAKRLIERVGPADARRLYGLTLEAVQTIHRRIARFGIECGPVVPGILKAGLAEEGPGLERDIDFMAERFGVTTLEHWSAERLRAALATDRYSDAVLLKGSVHLHSLNYARGIAAAAAAAGAVIHEASPATGHSLDGAVKEVRTAAGRVRAREVVFACGGYVGMLHTRLSMATVPVATYVMLTEPLGDRLASVIGVPHGVSDTRFCNDYYRPLADTRILWGGRVSTFHPPAERIAAALHRDMLAVYPQLADVKVEVAWGGTMGYPKHKMPLIGSLSPGVWYCMGFGGHGMSATTAGAAVVARAIADGGDEYRLFQPFGLAFTGGPFARPAAQTIYWGHKLRDGWRARQRPKAA</sequence>
<dbReference type="PANTHER" id="PTHR13847:SF281">
    <property type="entry name" value="FAD DEPENDENT OXIDOREDUCTASE DOMAIN-CONTAINING PROTEIN"/>
    <property type="match status" value="1"/>
</dbReference>
<organism evidence="3 4">
    <name type="scientific">Stella humosa</name>
    <dbReference type="NCBI Taxonomy" id="94"/>
    <lineage>
        <taxon>Bacteria</taxon>
        <taxon>Pseudomonadati</taxon>
        <taxon>Pseudomonadota</taxon>
        <taxon>Alphaproteobacteria</taxon>
        <taxon>Rhodospirillales</taxon>
        <taxon>Stellaceae</taxon>
        <taxon>Stella</taxon>
    </lineage>
</organism>
<dbReference type="GO" id="GO:0005737">
    <property type="term" value="C:cytoplasm"/>
    <property type="evidence" value="ECO:0007669"/>
    <property type="project" value="TreeGrafter"/>
</dbReference>
<evidence type="ECO:0000313" key="4">
    <source>
        <dbReference type="Proteomes" id="UP000278222"/>
    </source>
</evidence>
<dbReference type="EMBL" id="RJKX01000015">
    <property type="protein sequence ID" value="ROP84229.1"/>
    <property type="molecule type" value="Genomic_DNA"/>
</dbReference>
<gene>
    <name evidence="3" type="ORF">EDC65_3577</name>
</gene>
<evidence type="ECO:0000256" key="1">
    <source>
        <dbReference type="ARBA" id="ARBA00023002"/>
    </source>
</evidence>
<dbReference type="InterPro" id="IPR036188">
    <property type="entry name" value="FAD/NAD-bd_sf"/>
</dbReference>
<feature type="domain" description="FAD dependent oxidoreductase" evidence="2">
    <location>
        <begin position="31"/>
        <end position="382"/>
    </location>
</feature>
<evidence type="ECO:0000313" key="3">
    <source>
        <dbReference type="EMBL" id="ROP84229.1"/>
    </source>
</evidence>
<dbReference type="Pfam" id="PF01266">
    <property type="entry name" value="DAO"/>
    <property type="match status" value="1"/>
</dbReference>
<name>A0A3N1KZL4_9PROT</name>
<dbReference type="Gene3D" id="3.50.50.60">
    <property type="entry name" value="FAD/NAD(P)-binding domain"/>
    <property type="match status" value="1"/>
</dbReference>
<dbReference type="InterPro" id="IPR006076">
    <property type="entry name" value="FAD-dep_OxRdtase"/>
</dbReference>
<keyword evidence="4" id="KW-1185">Reference proteome</keyword>
<dbReference type="RefSeq" id="WP_123691986.1">
    <property type="nucleotide sequence ID" value="NZ_AP019700.1"/>
</dbReference>
<comment type="caution">
    <text evidence="3">The sequence shown here is derived from an EMBL/GenBank/DDBJ whole genome shotgun (WGS) entry which is preliminary data.</text>
</comment>
<reference evidence="3 4" key="1">
    <citation type="submission" date="2018-11" db="EMBL/GenBank/DDBJ databases">
        <title>Genomic Encyclopedia of Type Strains, Phase IV (KMG-IV): sequencing the most valuable type-strain genomes for metagenomic binning, comparative biology and taxonomic classification.</title>
        <authorList>
            <person name="Goeker M."/>
        </authorList>
    </citation>
    <scope>NUCLEOTIDE SEQUENCE [LARGE SCALE GENOMIC DNA]</scope>
    <source>
        <strain evidence="3 4">DSM 5900</strain>
    </source>
</reference>
<dbReference type="Gene3D" id="3.30.9.10">
    <property type="entry name" value="D-Amino Acid Oxidase, subunit A, domain 2"/>
    <property type="match status" value="1"/>
</dbReference>
<dbReference type="PANTHER" id="PTHR13847">
    <property type="entry name" value="SARCOSINE DEHYDROGENASE-RELATED"/>
    <property type="match status" value="1"/>
</dbReference>
<dbReference type="GO" id="GO:0016491">
    <property type="term" value="F:oxidoreductase activity"/>
    <property type="evidence" value="ECO:0007669"/>
    <property type="project" value="UniProtKB-KW"/>
</dbReference>
<dbReference type="AlphaFoldDB" id="A0A3N1KZL4"/>
<dbReference type="SUPFAM" id="SSF51905">
    <property type="entry name" value="FAD/NAD(P)-binding domain"/>
    <property type="match status" value="1"/>
</dbReference>
<keyword evidence="1" id="KW-0560">Oxidoreductase</keyword>
<dbReference type="OrthoDB" id="9806601at2"/>
<evidence type="ECO:0000259" key="2">
    <source>
        <dbReference type="Pfam" id="PF01266"/>
    </source>
</evidence>
<accession>A0A3N1KZL4</accession>
<proteinExistence type="predicted"/>